<keyword evidence="1" id="KW-1133">Transmembrane helix</keyword>
<dbReference type="RefSeq" id="WP_124222592.1">
    <property type="nucleotide sequence ID" value="NZ_RKQL01000003.1"/>
</dbReference>
<dbReference type="AlphaFoldDB" id="A0A3N4UBD2"/>
<dbReference type="OrthoDB" id="8811056at2"/>
<organism evidence="2 3">
    <name type="scientific">Tibeticola sediminis</name>
    <dbReference type="NCBI Taxonomy" id="1917811"/>
    <lineage>
        <taxon>Bacteria</taxon>
        <taxon>Pseudomonadati</taxon>
        <taxon>Pseudomonadota</taxon>
        <taxon>Betaproteobacteria</taxon>
        <taxon>Burkholderiales</taxon>
        <taxon>Comamonadaceae</taxon>
        <taxon>Tibeticola</taxon>
    </lineage>
</organism>
<dbReference type="Proteomes" id="UP000272193">
    <property type="component" value="Unassembled WGS sequence"/>
</dbReference>
<comment type="caution">
    <text evidence="2">The sequence shown here is derived from an EMBL/GenBank/DDBJ whole genome shotgun (WGS) entry which is preliminary data.</text>
</comment>
<evidence type="ECO:0000313" key="2">
    <source>
        <dbReference type="EMBL" id="RPE67812.1"/>
    </source>
</evidence>
<protein>
    <submittedName>
        <fullName evidence="2">Uncharacterized protein</fullName>
    </submittedName>
</protein>
<feature type="transmembrane region" description="Helical" evidence="1">
    <location>
        <begin position="15"/>
        <end position="33"/>
    </location>
</feature>
<reference evidence="2 3" key="1">
    <citation type="submission" date="2018-11" db="EMBL/GenBank/DDBJ databases">
        <title>Genomic Encyclopedia of Type Strains, Phase IV (KMG-IV): sequencing the most valuable type-strain genomes for metagenomic binning, comparative biology and taxonomic classification.</title>
        <authorList>
            <person name="Goeker M."/>
        </authorList>
    </citation>
    <scope>NUCLEOTIDE SEQUENCE [LARGE SCALE GENOMIC DNA]</scope>
    <source>
        <strain evidence="2 3">DSM 101684</strain>
    </source>
</reference>
<dbReference type="EMBL" id="RKQL01000003">
    <property type="protein sequence ID" value="RPE67812.1"/>
    <property type="molecule type" value="Genomic_DNA"/>
</dbReference>
<gene>
    <name evidence="2" type="ORF">EDC62_1698</name>
</gene>
<accession>A0A3N4UBD2</accession>
<name>A0A3N4UBD2_9BURK</name>
<evidence type="ECO:0000256" key="1">
    <source>
        <dbReference type="SAM" id="Phobius"/>
    </source>
</evidence>
<feature type="transmembrane region" description="Helical" evidence="1">
    <location>
        <begin position="87"/>
        <end position="108"/>
    </location>
</feature>
<evidence type="ECO:0000313" key="3">
    <source>
        <dbReference type="Proteomes" id="UP000272193"/>
    </source>
</evidence>
<keyword evidence="1" id="KW-0812">Transmembrane</keyword>
<feature type="transmembrane region" description="Helical" evidence="1">
    <location>
        <begin position="60"/>
        <end position="80"/>
    </location>
</feature>
<proteinExistence type="predicted"/>
<sequence length="208" mass="22366">MSADARGGEGLRSRALWLALLPPLVFMAVRWGLRVDDGAAAAEPLWPLEPAPVVERVADVWAYFAPWLLTPVGLIALAWIAKRRGWLARGLAGIWVVLWLGGAAAMAAREFNRAQLEPVPAVQAELLAARPVAPSTRSAGGVDWYLRLAGESRPYRMRVDDPAAAGVPVGAQLSLQRVRGRWWGVFVRGYTVERLPLPGPAAAAAGLP</sequence>
<keyword evidence="3" id="KW-1185">Reference proteome</keyword>
<keyword evidence="1" id="KW-0472">Membrane</keyword>